<dbReference type="PANTHER" id="PTHR10948:SF23">
    <property type="entry name" value="TRANSPOSASE INSI FOR INSERTION SEQUENCE ELEMENT IS30A-RELATED"/>
    <property type="match status" value="1"/>
</dbReference>
<evidence type="ECO:0000313" key="4">
    <source>
        <dbReference type="Proteomes" id="UP000230178"/>
    </source>
</evidence>
<evidence type="ECO:0000256" key="1">
    <source>
        <dbReference type="ARBA" id="ARBA00023172"/>
    </source>
</evidence>
<dbReference type="InterPro" id="IPR001584">
    <property type="entry name" value="Integrase_cat-core"/>
</dbReference>
<evidence type="ECO:0000313" key="3">
    <source>
        <dbReference type="EMBL" id="PJA83048.1"/>
    </source>
</evidence>
<gene>
    <name evidence="3" type="ORF">CO146_01900</name>
</gene>
<dbReference type="InterPro" id="IPR053392">
    <property type="entry name" value="Transposase_IS30-like"/>
</dbReference>
<dbReference type="GO" id="GO:0003676">
    <property type="term" value="F:nucleic acid binding"/>
    <property type="evidence" value="ECO:0007669"/>
    <property type="project" value="InterPro"/>
</dbReference>
<dbReference type="AlphaFoldDB" id="A0A2M7Z3C5"/>
<dbReference type="Proteomes" id="UP000230178">
    <property type="component" value="Unassembled WGS sequence"/>
</dbReference>
<accession>A0A2M7Z3C5</accession>
<protein>
    <submittedName>
        <fullName evidence="3">IS30 family transposase</fullName>
    </submittedName>
</protein>
<dbReference type="InterPro" id="IPR025246">
    <property type="entry name" value="IS30-like_HTH"/>
</dbReference>
<comment type="caution">
    <text evidence="3">The sequence shown here is derived from an EMBL/GenBank/DDBJ whole genome shotgun (WGS) entry which is preliminary data.</text>
</comment>
<organism evidence="3 4">
    <name type="scientific">Candidatus Nealsonbacteria bacterium CG_4_9_14_3_um_filter_37_29</name>
    <dbReference type="NCBI Taxonomy" id="1974696"/>
    <lineage>
        <taxon>Bacteria</taxon>
        <taxon>Candidatus Nealsoniibacteriota</taxon>
    </lineage>
</organism>
<dbReference type="PROSITE" id="PS50994">
    <property type="entry name" value="INTEGRASE"/>
    <property type="match status" value="1"/>
</dbReference>
<dbReference type="GO" id="GO:0005829">
    <property type="term" value="C:cytosol"/>
    <property type="evidence" value="ECO:0007669"/>
    <property type="project" value="TreeGrafter"/>
</dbReference>
<dbReference type="InterPro" id="IPR036397">
    <property type="entry name" value="RNaseH_sf"/>
</dbReference>
<dbReference type="GO" id="GO:0032196">
    <property type="term" value="P:transposition"/>
    <property type="evidence" value="ECO:0007669"/>
    <property type="project" value="TreeGrafter"/>
</dbReference>
<dbReference type="GO" id="GO:0004803">
    <property type="term" value="F:transposase activity"/>
    <property type="evidence" value="ECO:0007669"/>
    <property type="project" value="TreeGrafter"/>
</dbReference>
<keyword evidence="1" id="KW-0233">DNA recombination</keyword>
<feature type="domain" description="Integrase catalytic" evidence="2">
    <location>
        <begin position="167"/>
        <end position="329"/>
    </location>
</feature>
<proteinExistence type="predicted"/>
<sequence length="339" mass="40282">MKNKKRITAQERDLLALFKAEGLSNKECARRLNRHPSVIGRELKRNSFKASDGTWYYVAIHAQAKAEEREWKLAHAKQELKNPVVYAYVTEHLRWGWSPDSIAGKLKLDHPDDKYFWITAETIYRWIYQEEQLKEGWFEYLRRKQKKRKKQKGRKVHRSAIPDRVSIRLRPEEVNQRLEFGHWEGDTVEGRAHKDGIHTEMERVSRKYAGKKISFINSEETIKAQGEIFIKMLKPARKSTTLDNGRENHLHFKLKDKLKMATYFADPYSAWQRGTNEHGNWLLRYYFPKGTDFNQVTEEELQDVIEEINNRPRKILGYQTPNEVFNNLLKKEEGVAFNY</sequence>
<evidence type="ECO:0000259" key="2">
    <source>
        <dbReference type="PROSITE" id="PS50994"/>
    </source>
</evidence>
<reference evidence="4" key="1">
    <citation type="submission" date="2017-09" db="EMBL/GenBank/DDBJ databases">
        <title>Depth-based differentiation of microbial function through sediment-hosted aquifers and enrichment of novel symbionts in the deep terrestrial subsurface.</title>
        <authorList>
            <person name="Probst A.J."/>
            <person name="Ladd B."/>
            <person name="Jarett J.K."/>
            <person name="Geller-Mcgrath D.E."/>
            <person name="Sieber C.M.K."/>
            <person name="Emerson J.B."/>
            <person name="Anantharaman K."/>
            <person name="Thomas B.C."/>
            <person name="Malmstrom R."/>
            <person name="Stieglmeier M."/>
            <person name="Klingl A."/>
            <person name="Woyke T."/>
            <person name="Ryan C.M."/>
            <person name="Banfield J.F."/>
        </authorList>
    </citation>
    <scope>NUCLEOTIDE SEQUENCE [LARGE SCALE GENOMIC DNA]</scope>
</reference>
<dbReference type="GO" id="GO:0015074">
    <property type="term" value="P:DNA integration"/>
    <property type="evidence" value="ECO:0007669"/>
    <property type="project" value="InterPro"/>
</dbReference>
<dbReference type="NCBIfam" id="NF033563">
    <property type="entry name" value="transpos_IS30"/>
    <property type="match status" value="1"/>
</dbReference>
<dbReference type="InterPro" id="IPR051917">
    <property type="entry name" value="Transposase-Integrase"/>
</dbReference>
<dbReference type="PANTHER" id="PTHR10948">
    <property type="entry name" value="TRANSPOSASE"/>
    <property type="match status" value="1"/>
</dbReference>
<dbReference type="SUPFAM" id="SSF53098">
    <property type="entry name" value="Ribonuclease H-like"/>
    <property type="match status" value="1"/>
</dbReference>
<dbReference type="EMBL" id="PFVS01000074">
    <property type="protein sequence ID" value="PJA83048.1"/>
    <property type="molecule type" value="Genomic_DNA"/>
</dbReference>
<dbReference type="Pfam" id="PF13936">
    <property type="entry name" value="HTH_38"/>
    <property type="match status" value="1"/>
</dbReference>
<dbReference type="GO" id="GO:0006310">
    <property type="term" value="P:DNA recombination"/>
    <property type="evidence" value="ECO:0007669"/>
    <property type="project" value="UniProtKB-KW"/>
</dbReference>
<dbReference type="InterPro" id="IPR012337">
    <property type="entry name" value="RNaseH-like_sf"/>
</dbReference>
<dbReference type="Gene3D" id="3.30.420.10">
    <property type="entry name" value="Ribonuclease H-like superfamily/Ribonuclease H"/>
    <property type="match status" value="1"/>
</dbReference>
<name>A0A2M7Z3C5_9BACT</name>